<keyword evidence="2" id="KW-0547">Nucleotide-binding</keyword>
<keyword evidence="3 5" id="KW-0067">ATP-binding</keyword>
<dbReference type="RefSeq" id="WP_176758508.1">
    <property type="nucleotide sequence ID" value="NZ_FNCE01000002.1"/>
</dbReference>
<feature type="domain" description="ABC transporter" evidence="4">
    <location>
        <begin position="7"/>
        <end position="234"/>
    </location>
</feature>
<dbReference type="STRING" id="1082479.SAMN05216241_102229"/>
<dbReference type="Proteomes" id="UP000199415">
    <property type="component" value="Unassembled WGS sequence"/>
</dbReference>
<evidence type="ECO:0000256" key="2">
    <source>
        <dbReference type="ARBA" id="ARBA00022741"/>
    </source>
</evidence>
<dbReference type="CDD" id="cd03230">
    <property type="entry name" value="ABC_DR_subfamily_A"/>
    <property type="match status" value="1"/>
</dbReference>
<organism evidence="5 6">
    <name type="scientific">Limimonas halophila</name>
    <dbReference type="NCBI Taxonomy" id="1082479"/>
    <lineage>
        <taxon>Bacteria</taxon>
        <taxon>Pseudomonadati</taxon>
        <taxon>Pseudomonadota</taxon>
        <taxon>Alphaproteobacteria</taxon>
        <taxon>Rhodospirillales</taxon>
        <taxon>Rhodovibrionaceae</taxon>
        <taxon>Limimonas</taxon>
    </lineage>
</organism>
<evidence type="ECO:0000313" key="6">
    <source>
        <dbReference type="Proteomes" id="UP000199415"/>
    </source>
</evidence>
<reference evidence="5 6" key="1">
    <citation type="submission" date="2016-10" db="EMBL/GenBank/DDBJ databases">
        <authorList>
            <person name="de Groot N.N."/>
        </authorList>
    </citation>
    <scope>NUCLEOTIDE SEQUENCE [LARGE SCALE GENOMIC DNA]</scope>
    <source>
        <strain evidence="5 6">DSM 25584</strain>
    </source>
</reference>
<dbReference type="InterPro" id="IPR051782">
    <property type="entry name" value="ABC_Transporter_VariousFunc"/>
</dbReference>
<proteinExistence type="predicted"/>
<gene>
    <name evidence="5" type="ORF">SAMN05216241_102229</name>
</gene>
<dbReference type="PANTHER" id="PTHR42939">
    <property type="entry name" value="ABC TRANSPORTER ATP-BINDING PROTEIN ALBC-RELATED"/>
    <property type="match status" value="1"/>
</dbReference>
<dbReference type="PROSITE" id="PS50893">
    <property type="entry name" value="ABC_TRANSPORTER_2"/>
    <property type="match status" value="1"/>
</dbReference>
<dbReference type="InterPro" id="IPR027417">
    <property type="entry name" value="P-loop_NTPase"/>
</dbReference>
<evidence type="ECO:0000256" key="3">
    <source>
        <dbReference type="ARBA" id="ARBA00022840"/>
    </source>
</evidence>
<dbReference type="InterPro" id="IPR003439">
    <property type="entry name" value="ABC_transporter-like_ATP-bd"/>
</dbReference>
<dbReference type="AlphaFoldDB" id="A0A1G7NMK9"/>
<dbReference type="Pfam" id="PF00005">
    <property type="entry name" value="ABC_tran"/>
    <property type="match status" value="1"/>
</dbReference>
<dbReference type="EMBL" id="FNCE01000002">
    <property type="protein sequence ID" value="SDF75304.1"/>
    <property type="molecule type" value="Genomic_DNA"/>
</dbReference>
<keyword evidence="6" id="KW-1185">Reference proteome</keyword>
<accession>A0A1G7NMK9</accession>
<dbReference type="SUPFAM" id="SSF52540">
    <property type="entry name" value="P-loop containing nucleoside triphosphate hydrolases"/>
    <property type="match status" value="1"/>
</dbReference>
<evidence type="ECO:0000313" key="5">
    <source>
        <dbReference type="EMBL" id="SDF75304.1"/>
    </source>
</evidence>
<keyword evidence="1" id="KW-0813">Transport</keyword>
<evidence type="ECO:0000256" key="1">
    <source>
        <dbReference type="ARBA" id="ARBA00022448"/>
    </source>
</evidence>
<dbReference type="Gene3D" id="3.40.50.300">
    <property type="entry name" value="P-loop containing nucleotide triphosphate hydrolases"/>
    <property type="match status" value="1"/>
</dbReference>
<dbReference type="PANTHER" id="PTHR42939:SF1">
    <property type="entry name" value="ABC TRANSPORTER ATP-BINDING PROTEIN ALBC-RELATED"/>
    <property type="match status" value="1"/>
</dbReference>
<name>A0A1G7NMK9_9PROT</name>
<dbReference type="InterPro" id="IPR003593">
    <property type="entry name" value="AAA+_ATPase"/>
</dbReference>
<dbReference type="GO" id="GO:0005524">
    <property type="term" value="F:ATP binding"/>
    <property type="evidence" value="ECO:0007669"/>
    <property type="project" value="UniProtKB-KW"/>
</dbReference>
<protein>
    <submittedName>
        <fullName evidence="5">ABC-2 type transport system ATP-binding protein</fullName>
    </submittedName>
</protein>
<dbReference type="GO" id="GO:0016887">
    <property type="term" value="F:ATP hydrolysis activity"/>
    <property type="evidence" value="ECO:0007669"/>
    <property type="project" value="InterPro"/>
</dbReference>
<dbReference type="SMART" id="SM00382">
    <property type="entry name" value="AAA"/>
    <property type="match status" value="1"/>
</dbReference>
<evidence type="ECO:0000259" key="4">
    <source>
        <dbReference type="PROSITE" id="PS50893"/>
    </source>
</evidence>
<sequence length="245" mass="26057">MGETQALAVDSLATGYKRHSVLSDVSFGVGEGEIFGLVGLNGAGKTTLIKTILDLVPAARGRIALFGEAHTRPASRRHLAFLPEQVLPSPTLKGREWVRLILGHHGVRWRRADADRMAEALALDPAALDRRVATYSKGMGQKLGLIATFLSERPLLILDEPTRGLDPLARRRLKELVLARRVAGTTIVLSSHILADVDALCDRIGIVDSGGLAFTGAPASLRAEHGGDLEQAFLSAIGGGAPERG</sequence>